<comment type="caution">
    <text evidence="3">The sequence shown here is derived from an EMBL/GenBank/DDBJ whole genome shotgun (WGS) entry which is preliminary data.</text>
</comment>
<dbReference type="InterPro" id="IPR041685">
    <property type="entry name" value="AAA_GajA/Old/RecF-like"/>
</dbReference>
<feature type="domain" description="Endonuclease GajA/Old nuclease/RecF-like AAA" evidence="1">
    <location>
        <begin position="1"/>
        <end position="413"/>
    </location>
</feature>
<evidence type="ECO:0000259" key="2">
    <source>
        <dbReference type="Pfam" id="PF20469"/>
    </source>
</evidence>
<dbReference type="PANTHER" id="PTHR43581">
    <property type="entry name" value="ATP/GTP PHOSPHATASE"/>
    <property type="match status" value="1"/>
</dbReference>
<dbReference type="PANTHER" id="PTHR43581:SF2">
    <property type="entry name" value="EXCINUCLEASE ATPASE SUBUNIT"/>
    <property type="match status" value="1"/>
</dbReference>
<organism evidence="3 4">
    <name type="scientific">Morganella morganii</name>
    <name type="common">Proteus morganii</name>
    <dbReference type="NCBI Taxonomy" id="582"/>
    <lineage>
        <taxon>Bacteria</taxon>
        <taxon>Pseudomonadati</taxon>
        <taxon>Pseudomonadota</taxon>
        <taxon>Gammaproteobacteria</taxon>
        <taxon>Enterobacterales</taxon>
        <taxon>Morganellaceae</taxon>
        <taxon>Morganella</taxon>
    </lineage>
</organism>
<dbReference type="Gene3D" id="3.40.50.300">
    <property type="entry name" value="P-loop containing nucleotide triphosphate hydrolases"/>
    <property type="match status" value="1"/>
</dbReference>
<dbReference type="InterPro" id="IPR034139">
    <property type="entry name" value="TOPRIM_OLD"/>
</dbReference>
<dbReference type="Proteomes" id="UP000865968">
    <property type="component" value="Unassembled WGS sequence"/>
</dbReference>
<reference evidence="3" key="1">
    <citation type="journal article" date="2018" name="Genome Biol.">
        <title>SKESA: strategic k-mer extension for scrupulous assemblies.</title>
        <authorList>
            <person name="Souvorov A."/>
            <person name="Agarwala R."/>
            <person name="Lipman D.J."/>
        </authorList>
    </citation>
    <scope>NUCLEOTIDE SEQUENCE</scope>
    <source>
        <strain evidence="3">Morganella morganii ARLG-3209</strain>
    </source>
</reference>
<evidence type="ECO:0000313" key="4">
    <source>
        <dbReference type="Proteomes" id="UP000865968"/>
    </source>
</evidence>
<dbReference type="InterPro" id="IPR027417">
    <property type="entry name" value="P-loop_NTPase"/>
</dbReference>
<dbReference type="InterPro" id="IPR051396">
    <property type="entry name" value="Bact_Antivir_Def_Nuclease"/>
</dbReference>
<dbReference type="Pfam" id="PF13175">
    <property type="entry name" value="AAA_15"/>
    <property type="match status" value="1"/>
</dbReference>
<dbReference type="AlphaFoldDB" id="A0AAN5MC89"/>
<accession>A0AAN5MC89</accession>
<dbReference type="Pfam" id="PF20469">
    <property type="entry name" value="OLD-like_TOPRIM"/>
    <property type="match status" value="1"/>
</dbReference>
<sequence>MYLESLTIENYRKFKNKNNIINFVEPSNIESIEASEKDSNSVIGSSTTLIIGKNNSGKTTIANALRLLCENSQPKSTDFNVDYISELHDKYLSERVEPIPLPELKFQLVAKVDIDKSDLMTNLLEFASVNGSGLSSIKITIKVEVSEAMVFSEAIDKFVKHVKDNDLSRNESVSLLYDLLEKSSDFLELNEEGKLFKIKYYDSRGFETKRFALKELINLREIKANRHLKDGVLTDIFNKIVGFQFESDKVGKNNLEEKIKNINDILTTSIKIKSHNVSSVLKKIEGKSHIDLDLKGNVTYNNLVKNLIKYNFSDNGDYIPESQFGLGYINLINIIGEIIHYVDSYKKDSYNSTINLLFIEEPEAFMHPQMQEFFINRIDNAVQHALNIANKNSGDKKVLNCQIAITTHSSHIVNSKIHNSNSFNNINYLTVFNKAANVINLNDSVVSGHHGIESDELKFIKKHIKYKVSELFFSDAVIFVEGTTEEALLQYYIDSDNVLKNSYVSIFNINGAHGKVYLPLAKALKIPCLIITDLDIKRNACQKKKNHSKDDDICDYCGYKKNEVGTQSVKEYAQISSLDNLITTNATIISFKQLQNKKDIAGNESADNKSSNSLEDLIYYTDENIYVVFQKDKINNFYATSLEEAFILTNYNNEILNEALKTCKPTIYKDIVGSQGSECLEKLISKSFEIQGKLSKSKNNFSSELLYRCIISEDKPLPKLPQYIQDGFNWIKETLNSNTLMKNGDE</sequence>
<name>A0AAN5MC89_MORMO</name>
<gene>
    <name evidence="3" type="ORF">I8608_000423</name>
</gene>
<proteinExistence type="predicted"/>
<dbReference type="SUPFAM" id="SSF52540">
    <property type="entry name" value="P-loop containing nucleoside triphosphate hydrolases"/>
    <property type="match status" value="1"/>
</dbReference>
<feature type="domain" description="OLD protein-like TOPRIM" evidence="2">
    <location>
        <begin position="472"/>
        <end position="535"/>
    </location>
</feature>
<protein>
    <submittedName>
        <fullName evidence="3">AAA family ATPase</fullName>
    </submittedName>
</protein>
<dbReference type="CDD" id="cd01026">
    <property type="entry name" value="TOPRIM_OLD"/>
    <property type="match status" value="1"/>
</dbReference>
<evidence type="ECO:0000259" key="1">
    <source>
        <dbReference type="Pfam" id="PF13175"/>
    </source>
</evidence>
<dbReference type="EMBL" id="DACSWI010000001">
    <property type="protein sequence ID" value="HAT3807630.1"/>
    <property type="molecule type" value="Genomic_DNA"/>
</dbReference>
<reference evidence="3" key="2">
    <citation type="submission" date="2020-10" db="EMBL/GenBank/DDBJ databases">
        <authorList>
            <consortium name="NCBI Pathogen Detection Project"/>
        </authorList>
    </citation>
    <scope>NUCLEOTIDE SEQUENCE</scope>
    <source>
        <strain evidence="3">Morganella morganii ARLG-3209</strain>
    </source>
</reference>
<evidence type="ECO:0000313" key="3">
    <source>
        <dbReference type="EMBL" id="HAT3807630.1"/>
    </source>
</evidence>